<evidence type="ECO:0000256" key="1">
    <source>
        <dbReference type="SAM" id="MobiDB-lite"/>
    </source>
</evidence>
<organism evidence="2 3">
    <name type="scientific">Cocos nucifera</name>
    <name type="common">Coconut palm</name>
    <dbReference type="NCBI Taxonomy" id="13894"/>
    <lineage>
        <taxon>Eukaryota</taxon>
        <taxon>Viridiplantae</taxon>
        <taxon>Streptophyta</taxon>
        <taxon>Embryophyta</taxon>
        <taxon>Tracheophyta</taxon>
        <taxon>Spermatophyta</taxon>
        <taxon>Magnoliopsida</taxon>
        <taxon>Liliopsida</taxon>
        <taxon>Arecaceae</taxon>
        <taxon>Arecoideae</taxon>
        <taxon>Cocoseae</taxon>
        <taxon>Attaleinae</taxon>
        <taxon>Cocos</taxon>
    </lineage>
</organism>
<gene>
    <name evidence="2" type="ORF">COCNU_14G005410</name>
</gene>
<keyword evidence="3" id="KW-1185">Reference proteome</keyword>
<evidence type="ECO:0000313" key="2">
    <source>
        <dbReference type="EMBL" id="KAG1368073.1"/>
    </source>
</evidence>
<reference evidence="2" key="2">
    <citation type="submission" date="2019-07" db="EMBL/GenBank/DDBJ databases">
        <authorList>
            <person name="Yang Y."/>
            <person name="Bocs S."/>
            <person name="Baudouin L."/>
        </authorList>
    </citation>
    <scope>NUCLEOTIDE SEQUENCE</scope>
    <source>
        <tissue evidence="2">Spear leaf of Hainan Tall coconut</tissue>
    </source>
</reference>
<dbReference type="AlphaFoldDB" id="A0A8K0IVI6"/>
<reference evidence="2" key="1">
    <citation type="journal article" date="2017" name="Gigascience">
        <title>The genome draft of coconut (Cocos nucifera).</title>
        <authorList>
            <person name="Xiao Y."/>
            <person name="Xu P."/>
            <person name="Fan H."/>
            <person name="Baudouin L."/>
            <person name="Xia W."/>
            <person name="Bocs S."/>
            <person name="Xu J."/>
            <person name="Li Q."/>
            <person name="Guo A."/>
            <person name="Zhou L."/>
            <person name="Li J."/>
            <person name="Wu Y."/>
            <person name="Ma Z."/>
            <person name="Armero A."/>
            <person name="Issali A.E."/>
            <person name="Liu N."/>
            <person name="Peng M."/>
            <person name="Yang Y."/>
        </authorList>
    </citation>
    <scope>NUCLEOTIDE SEQUENCE</scope>
    <source>
        <tissue evidence="2">Spear leaf of Hainan Tall coconut</tissue>
    </source>
</reference>
<accession>A0A8K0IVI6</accession>
<dbReference type="Proteomes" id="UP000797356">
    <property type="component" value="Chromosome 14"/>
</dbReference>
<name>A0A8K0IVI6_COCNU</name>
<comment type="caution">
    <text evidence="2">The sequence shown here is derived from an EMBL/GenBank/DDBJ whole genome shotgun (WGS) entry which is preliminary data.</text>
</comment>
<feature type="region of interest" description="Disordered" evidence="1">
    <location>
        <begin position="1"/>
        <end position="24"/>
    </location>
</feature>
<sequence length="87" mass="9667">MLTARTSHKLAAAQCNSDEHPTYRSRGPVNTYSLMGDLLYIDTELVVEVDNTRLGAPEVAEVVADFPCNRTENTCTSPPNWVPVEMR</sequence>
<protein>
    <submittedName>
        <fullName evidence="2">Uncharacterized protein</fullName>
    </submittedName>
</protein>
<dbReference type="EMBL" id="CM017885">
    <property type="protein sequence ID" value="KAG1368073.1"/>
    <property type="molecule type" value="Genomic_DNA"/>
</dbReference>
<proteinExistence type="predicted"/>
<evidence type="ECO:0000313" key="3">
    <source>
        <dbReference type="Proteomes" id="UP000797356"/>
    </source>
</evidence>